<proteinExistence type="inferred from homology"/>
<dbReference type="GeneID" id="113047373"/>
<evidence type="ECO:0000256" key="10">
    <source>
        <dbReference type="ARBA" id="ARBA00023170"/>
    </source>
</evidence>
<dbReference type="Pfam" id="PF02932">
    <property type="entry name" value="Neur_chan_memb"/>
    <property type="match status" value="1"/>
</dbReference>
<evidence type="ECO:0000256" key="12">
    <source>
        <dbReference type="ARBA" id="ARBA00023257"/>
    </source>
</evidence>
<reference evidence="24" key="1">
    <citation type="submission" date="2025-08" db="UniProtKB">
        <authorList>
            <consortium name="RefSeq"/>
        </authorList>
    </citation>
    <scope>IDENTIFICATION</scope>
    <source>
        <strain evidence="24">Wakin</strain>
        <tissue evidence="24">Muscle</tissue>
    </source>
</reference>
<feature type="domain" description="Neurotransmitter-gated ion-channel ligand-binding" evidence="21">
    <location>
        <begin position="60"/>
        <end position="222"/>
    </location>
</feature>
<dbReference type="PROSITE" id="PS00236">
    <property type="entry name" value="NEUROTR_ION_CHANNEL"/>
    <property type="match status" value="1"/>
</dbReference>
<organism evidence="23 24">
    <name type="scientific">Carassius auratus</name>
    <name type="common">Goldfish</name>
    <dbReference type="NCBI Taxonomy" id="7957"/>
    <lineage>
        <taxon>Eukaryota</taxon>
        <taxon>Metazoa</taxon>
        <taxon>Chordata</taxon>
        <taxon>Craniata</taxon>
        <taxon>Vertebrata</taxon>
        <taxon>Euteleostomi</taxon>
        <taxon>Actinopterygii</taxon>
        <taxon>Neopterygii</taxon>
        <taxon>Teleostei</taxon>
        <taxon>Ostariophysi</taxon>
        <taxon>Cypriniformes</taxon>
        <taxon>Cyprinidae</taxon>
        <taxon>Cyprininae</taxon>
        <taxon>Carassius</taxon>
    </lineage>
</organism>
<feature type="transmembrane region" description="Helical" evidence="20">
    <location>
        <begin position="455"/>
        <end position="475"/>
    </location>
</feature>
<comment type="catalytic activity">
    <reaction evidence="18">
        <text>Ca(2+)(in) = Ca(2+)(out)</text>
        <dbReference type="Rhea" id="RHEA:29671"/>
        <dbReference type="ChEBI" id="CHEBI:29108"/>
    </reaction>
</comment>
<dbReference type="InterPro" id="IPR006201">
    <property type="entry name" value="Neur_channel"/>
</dbReference>
<evidence type="ECO:0000259" key="22">
    <source>
        <dbReference type="Pfam" id="PF02932"/>
    </source>
</evidence>
<sequence>MSLHWLMFFLASMGLVSDADHCNNTEYDTVKYKLFTHLGLDKNDYQITRMWPLIFLPHLAIIYVDLYVTSIIEVNEKDQSLTTQVKIITAWPNSNMQWNKSLFCEMETCVAPKNLFWTPDIGIIESIKTDFGTKESPYVRLIHIGIIASSDILALTTACRMDLYRFPFDSHTCNITLQSTAHSSQEITIDKFSGATWVTIESKKTFHTQGEWELISINVTKSVAKIIGLIEMDQLIYQSALTTRLWWFSAPPWGAFIIFTHYIKFIIMMLMLLSLSTWQITIKRRPLLYVINIIIPVFVFLVLDVMSFFIVGHGTDKLSFKVTLLLSISVFLLILNDTLPSTADKLPLIGIYCSGIFILIGISILETILVNFLKAKEAEKISVETTTTATGQDDSVRDLQSPPDLVTDQNEEQFYTLGLLKLIFTECCAPIQQNQREKISLCWTRVARIINVTFLALYIITITVFLSVLGKLWFYT</sequence>
<gene>
    <name evidence="24" type="primary">LOC113047373</name>
</gene>
<keyword evidence="12" id="KW-0628">Postsynaptic cell membrane</keyword>
<keyword evidence="10" id="KW-0675">Receptor</keyword>
<evidence type="ECO:0000256" key="14">
    <source>
        <dbReference type="ARBA" id="ARBA00023303"/>
    </source>
</evidence>
<comment type="catalytic activity">
    <reaction evidence="17">
        <text>Na(+)(in) = Na(+)(out)</text>
        <dbReference type="Rhea" id="RHEA:34963"/>
        <dbReference type="ChEBI" id="CHEBI:29101"/>
    </reaction>
</comment>
<evidence type="ECO:0000256" key="15">
    <source>
        <dbReference type="ARBA" id="ARBA00034104"/>
    </source>
</evidence>
<evidence type="ECO:0000256" key="7">
    <source>
        <dbReference type="ARBA" id="ARBA00023065"/>
    </source>
</evidence>
<feature type="transmembrane region" description="Helical" evidence="20">
    <location>
        <begin position="287"/>
        <end position="311"/>
    </location>
</feature>
<keyword evidence="7 20" id="KW-0406">Ion transport</keyword>
<evidence type="ECO:0000256" key="20">
    <source>
        <dbReference type="RuleBase" id="RU000687"/>
    </source>
</evidence>
<evidence type="ECO:0000256" key="9">
    <source>
        <dbReference type="ARBA" id="ARBA00023157"/>
    </source>
</evidence>
<keyword evidence="6" id="KW-0770">Synapse</keyword>
<dbReference type="InterPro" id="IPR038050">
    <property type="entry name" value="Neuro_actylchol_rec"/>
</dbReference>
<dbReference type="InterPro" id="IPR018000">
    <property type="entry name" value="Neurotransmitter_ion_chnl_CS"/>
</dbReference>
<keyword evidence="1 20" id="KW-0813">Transport</keyword>
<comment type="similarity">
    <text evidence="20">Belongs to the ligand-gated ion channel (TC 1.A.9) family.</text>
</comment>
<dbReference type="GO" id="GO:0045211">
    <property type="term" value="C:postsynaptic membrane"/>
    <property type="evidence" value="ECO:0007669"/>
    <property type="project" value="UniProtKB-SubCell"/>
</dbReference>
<evidence type="ECO:0000313" key="23">
    <source>
        <dbReference type="Proteomes" id="UP000515129"/>
    </source>
</evidence>
<evidence type="ECO:0000256" key="11">
    <source>
        <dbReference type="ARBA" id="ARBA00023180"/>
    </source>
</evidence>
<dbReference type="InterPro" id="IPR036734">
    <property type="entry name" value="Neur_chan_lig-bd_sf"/>
</dbReference>
<keyword evidence="13" id="KW-1071">Ligand-gated ion channel</keyword>
<evidence type="ECO:0000256" key="2">
    <source>
        <dbReference type="ARBA" id="ARBA00022475"/>
    </source>
</evidence>
<feature type="transmembrane region" description="Helical" evidence="20">
    <location>
        <begin position="253"/>
        <end position="275"/>
    </location>
</feature>
<comment type="catalytic activity">
    <reaction evidence="16">
        <text>K(+)(in) = K(+)(out)</text>
        <dbReference type="Rhea" id="RHEA:29463"/>
        <dbReference type="ChEBI" id="CHEBI:29103"/>
    </reaction>
</comment>
<comment type="subcellular location">
    <subcellularLocation>
        <location evidence="15">Postsynaptic cell membrane</location>
        <topology evidence="15">Multi-pass membrane protein</topology>
    </subcellularLocation>
</comment>
<keyword evidence="5 20" id="KW-1133">Transmembrane helix</keyword>
<dbReference type="Gene3D" id="1.20.58.390">
    <property type="entry name" value="Neurotransmitter-gated ion-channel transmembrane domain"/>
    <property type="match status" value="1"/>
</dbReference>
<evidence type="ECO:0000256" key="5">
    <source>
        <dbReference type="ARBA" id="ARBA00022989"/>
    </source>
</evidence>
<keyword evidence="8 20" id="KW-0472">Membrane</keyword>
<evidence type="ECO:0000256" key="6">
    <source>
        <dbReference type="ARBA" id="ARBA00023018"/>
    </source>
</evidence>
<accession>A0A6P6JY59</accession>
<keyword evidence="14 20" id="KW-0407">Ion channel</keyword>
<name>A0A6P6JY59_CARAU</name>
<evidence type="ECO:0000256" key="13">
    <source>
        <dbReference type="ARBA" id="ARBA00023286"/>
    </source>
</evidence>
<dbReference type="PANTHER" id="PTHR18945">
    <property type="entry name" value="NEUROTRANSMITTER GATED ION CHANNEL"/>
    <property type="match status" value="1"/>
</dbReference>
<feature type="transmembrane region" description="Helical" evidence="20">
    <location>
        <begin position="348"/>
        <end position="373"/>
    </location>
</feature>
<dbReference type="FunFam" id="2.70.170.10:FF:000017">
    <property type="entry name" value="5-hydroxytryptamine receptor 3A"/>
    <property type="match status" value="1"/>
</dbReference>
<keyword evidence="11" id="KW-0325">Glycoprotein</keyword>
<evidence type="ECO:0000256" key="18">
    <source>
        <dbReference type="ARBA" id="ARBA00036634"/>
    </source>
</evidence>
<dbReference type="AlphaFoldDB" id="A0A6P6JY59"/>
<comment type="function">
    <text evidence="19">Forms serotonin (5-hydroxytryptamine/5-HT3)-activated cation-selective channel complexes, which when activated cause fast, depolarizing responses in neurons.</text>
</comment>
<feature type="signal peptide" evidence="20">
    <location>
        <begin position="1"/>
        <end position="19"/>
    </location>
</feature>
<evidence type="ECO:0000256" key="4">
    <source>
        <dbReference type="ARBA" id="ARBA00022729"/>
    </source>
</evidence>
<dbReference type="Proteomes" id="UP000515129">
    <property type="component" value="Chromosome 28"/>
</dbReference>
<evidence type="ECO:0000256" key="17">
    <source>
        <dbReference type="ARBA" id="ARBA00036239"/>
    </source>
</evidence>
<feature type="chain" id="PRO_5028510865" evidence="20">
    <location>
        <begin position="20"/>
        <end position="476"/>
    </location>
</feature>
<dbReference type="CDD" id="cd19063">
    <property type="entry name" value="LGIC_TM_5-HT3"/>
    <property type="match status" value="1"/>
</dbReference>
<evidence type="ECO:0000256" key="3">
    <source>
        <dbReference type="ARBA" id="ARBA00022692"/>
    </source>
</evidence>
<dbReference type="Pfam" id="PF02931">
    <property type="entry name" value="Neur_chan_LBD"/>
    <property type="match status" value="1"/>
</dbReference>
<dbReference type="SUPFAM" id="SSF63712">
    <property type="entry name" value="Nicotinic receptor ligand binding domain-like"/>
    <property type="match status" value="1"/>
</dbReference>
<keyword evidence="3 20" id="KW-0812">Transmembrane</keyword>
<keyword evidence="9" id="KW-1015">Disulfide bond</keyword>
<dbReference type="GO" id="GO:0005230">
    <property type="term" value="F:extracellular ligand-gated monoatomic ion channel activity"/>
    <property type="evidence" value="ECO:0007669"/>
    <property type="project" value="InterPro"/>
</dbReference>
<evidence type="ECO:0000256" key="8">
    <source>
        <dbReference type="ARBA" id="ARBA00023136"/>
    </source>
</evidence>
<dbReference type="InterPro" id="IPR006029">
    <property type="entry name" value="Neurotrans-gated_channel_TM"/>
</dbReference>
<evidence type="ECO:0000256" key="16">
    <source>
        <dbReference type="ARBA" id="ARBA00034430"/>
    </source>
</evidence>
<dbReference type="Gene3D" id="2.70.170.10">
    <property type="entry name" value="Neurotransmitter-gated ion-channel ligand-binding domain"/>
    <property type="match status" value="1"/>
</dbReference>
<dbReference type="GO" id="GO:0004888">
    <property type="term" value="F:transmembrane signaling receptor activity"/>
    <property type="evidence" value="ECO:0007669"/>
    <property type="project" value="InterPro"/>
</dbReference>
<dbReference type="SUPFAM" id="SSF90112">
    <property type="entry name" value="Neurotransmitter-gated ion-channel transmembrane pore"/>
    <property type="match status" value="1"/>
</dbReference>
<dbReference type="InterPro" id="IPR036719">
    <property type="entry name" value="Neuro-gated_channel_TM_sf"/>
</dbReference>
<evidence type="ECO:0000256" key="1">
    <source>
        <dbReference type="ARBA" id="ARBA00022448"/>
    </source>
</evidence>
<dbReference type="OrthoDB" id="6097796at2759"/>
<dbReference type="PRINTS" id="PR00252">
    <property type="entry name" value="NRIONCHANNEL"/>
</dbReference>
<keyword evidence="4 20" id="KW-0732">Signal</keyword>
<keyword evidence="23" id="KW-1185">Reference proteome</keyword>
<evidence type="ECO:0000313" key="24">
    <source>
        <dbReference type="RefSeq" id="XP_026064515.1"/>
    </source>
</evidence>
<dbReference type="RefSeq" id="XP_026064515.1">
    <property type="nucleotide sequence ID" value="XM_026208730.1"/>
</dbReference>
<protein>
    <submittedName>
        <fullName evidence="24">5-hydroxytryptamine receptor 3A-like</fullName>
    </submittedName>
</protein>
<dbReference type="InterPro" id="IPR049944">
    <property type="entry name" value="LGIC_TM_5-HT3"/>
</dbReference>
<keyword evidence="2" id="KW-1003">Cell membrane</keyword>
<evidence type="ECO:0000256" key="19">
    <source>
        <dbReference type="ARBA" id="ARBA00037540"/>
    </source>
</evidence>
<evidence type="ECO:0000259" key="21">
    <source>
        <dbReference type="Pfam" id="PF02931"/>
    </source>
</evidence>
<dbReference type="KEGG" id="caua:113047373"/>
<dbReference type="InterPro" id="IPR006202">
    <property type="entry name" value="Neur_chan_lig-bd"/>
</dbReference>
<feature type="domain" description="Neurotransmitter-gated ion-channel transmembrane" evidence="22">
    <location>
        <begin position="293"/>
        <end position="380"/>
    </location>
</feature>